<dbReference type="Gene3D" id="3.80.10.10">
    <property type="entry name" value="Ribonuclease Inhibitor"/>
    <property type="match status" value="2"/>
</dbReference>
<protein>
    <recommendedName>
        <fullName evidence="2">F-box domain-containing protein</fullName>
    </recommendedName>
</protein>
<dbReference type="PROSITE" id="PS50181">
    <property type="entry name" value="FBOX"/>
    <property type="match status" value="1"/>
</dbReference>
<evidence type="ECO:0000313" key="3">
    <source>
        <dbReference type="EMBL" id="KXJ94511.1"/>
    </source>
</evidence>
<dbReference type="Pfam" id="PF12937">
    <property type="entry name" value="F-box-like"/>
    <property type="match status" value="1"/>
</dbReference>
<dbReference type="InterPro" id="IPR001611">
    <property type="entry name" value="Leu-rich_rpt"/>
</dbReference>
<dbReference type="PANTHER" id="PTHR13318">
    <property type="entry name" value="PARTNER OF PAIRED, ISOFORM B-RELATED"/>
    <property type="match status" value="1"/>
</dbReference>
<feature type="region of interest" description="Disordered" evidence="1">
    <location>
        <begin position="1"/>
        <end position="47"/>
    </location>
</feature>
<dbReference type="SUPFAM" id="SSF52047">
    <property type="entry name" value="RNI-like"/>
    <property type="match status" value="1"/>
</dbReference>
<accession>A0A136JBH6</accession>
<evidence type="ECO:0000313" key="4">
    <source>
        <dbReference type="Proteomes" id="UP000070501"/>
    </source>
</evidence>
<proteinExistence type="predicted"/>
<reference evidence="4" key="1">
    <citation type="submission" date="2016-02" db="EMBL/GenBank/DDBJ databases">
        <title>Draft genome sequence of Microdochium bolleyi, a fungal endophyte of beachgrass.</title>
        <authorList>
            <consortium name="DOE Joint Genome Institute"/>
            <person name="David A.S."/>
            <person name="May G."/>
            <person name="Haridas S."/>
            <person name="Lim J."/>
            <person name="Wang M."/>
            <person name="Labutti K."/>
            <person name="Lipzen A."/>
            <person name="Barry K."/>
            <person name="Grigoriev I.V."/>
        </authorList>
    </citation>
    <scope>NUCLEOTIDE SEQUENCE [LARGE SCALE GENOMIC DNA]</scope>
    <source>
        <strain evidence="4">J235TASD1</strain>
    </source>
</reference>
<dbReference type="InterPro" id="IPR057207">
    <property type="entry name" value="FBXL15_LRR"/>
</dbReference>
<organism evidence="3 4">
    <name type="scientific">Microdochium bolleyi</name>
    <dbReference type="NCBI Taxonomy" id="196109"/>
    <lineage>
        <taxon>Eukaryota</taxon>
        <taxon>Fungi</taxon>
        <taxon>Dikarya</taxon>
        <taxon>Ascomycota</taxon>
        <taxon>Pezizomycotina</taxon>
        <taxon>Sordariomycetes</taxon>
        <taxon>Xylariomycetidae</taxon>
        <taxon>Xylariales</taxon>
        <taxon>Microdochiaceae</taxon>
        <taxon>Microdochium</taxon>
    </lineage>
</organism>
<feature type="compositionally biased region" description="Low complexity" evidence="1">
    <location>
        <begin position="1"/>
        <end position="11"/>
    </location>
</feature>
<dbReference type="SMART" id="SM00256">
    <property type="entry name" value="FBOX"/>
    <property type="match status" value="1"/>
</dbReference>
<dbReference type="SUPFAM" id="SSF81383">
    <property type="entry name" value="F-box domain"/>
    <property type="match status" value="1"/>
</dbReference>
<evidence type="ECO:0000256" key="1">
    <source>
        <dbReference type="SAM" id="MobiDB-lite"/>
    </source>
</evidence>
<dbReference type="GO" id="GO:0031146">
    <property type="term" value="P:SCF-dependent proteasomal ubiquitin-dependent protein catabolic process"/>
    <property type="evidence" value="ECO:0007669"/>
    <property type="project" value="TreeGrafter"/>
</dbReference>
<name>A0A136JBH6_9PEZI</name>
<dbReference type="AlphaFoldDB" id="A0A136JBH6"/>
<dbReference type="Pfam" id="PF25372">
    <property type="entry name" value="DUF7885"/>
    <property type="match status" value="1"/>
</dbReference>
<dbReference type="STRING" id="196109.A0A136JBH6"/>
<dbReference type="EMBL" id="KQ964247">
    <property type="protein sequence ID" value="KXJ94511.1"/>
    <property type="molecule type" value="Genomic_DNA"/>
</dbReference>
<dbReference type="Proteomes" id="UP000070501">
    <property type="component" value="Unassembled WGS sequence"/>
</dbReference>
<dbReference type="InterPro" id="IPR006553">
    <property type="entry name" value="Leu-rich_rpt_Cys-con_subtyp"/>
</dbReference>
<keyword evidence="4" id="KW-1185">Reference proteome</keyword>
<dbReference type="Pfam" id="PF13516">
    <property type="entry name" value="LRR_6"/>
    <property type="match status" value="1"/>
</dbReference>
<gene>
    <name evidence="3" type="ORF">Micbo1qcDRAFT_44489</name>
</gene>
<sequence>MSLTTSSSSSSVMLGTPGSAMVETPLTPPLESPPVKEKKRQKLLRGIQRISSSSSLTGIGRARSSSAPYGNRGTLSCVSLAGTPAYGQFTPGTPSSLMKSYFPDTVDSGPGTPAVEFPAFQDSDTQLATRKAANGSTICLTPGSASLPRDVVAARSRSATVQRPPYDFWANMPDEVRIQIFSYLGPKELIRASRVNKEFYKYAFDGQLWTHFDATEFYQDIPAESLAKIIMAAGPFIQNLNLRGCLQIEHYERAEVVVNACKNLYNASLEGCRNFQRQTLHGLLKNNVKLVNLNLTSLPAVTNSTCKIISQHCPQLETLNVSWCKQMDARGVRMVVQGCPKLRDLRAGEVKGFDNVEVAQAIFDTNNLERLVLNGCTELSDEALRTMVVGTDPEIDILTDRPVVPARRLRHLDLSRCTRLTDDGVKALGYNVPELEGLQLNGCAELTDSALEPVFSTTPRLTHLELEDLADLTNDILSEHLAKAPCAPILEHLSLSYCENLGDAGMVPVMKQCVSLRSVDLDNTRCGDLVLAEAAAMVRGRAARSLDSKSRPTVGLRLVVYDCQFVTWTGIREILSWNAEIREPMPAGTNEVAEPSTPSYPTEIIGLKSFYGWQQTVEQHTQRVLNGDFASATRLERKWAGYMQAVEEAGAAGAGVRRRRRRAREAAALHADEEGVGPVAGRRRARTVAGSCSVM</sequence>
<dbReference type="GO" id="GO:0019005">
    <property type="term" value="C:SCF ubiquitin ligase complex"/>
    <property type="evidence" value="ECO:0007669"/>
    <property type="project" value="TreeGrafter"/>
</dbReference>
<dbReference type="OrthoDB" id="550575at2759"/>
<feature type="domain" description="F-box" evidence="2">
    <location>
        <begin position="166"/>
        <end position="212"/>
    </location>
</feature>
<evidence type="ECO:0000259" key="2">
    <source>
        <dbReference type="PROSITE" id="PS50181"/>
    </source>
</evidence>
<dbReference type="InterPro" id="IPR001810">
    <property type="entry name" value="F-box_dom"/>
</dbReference>
<dbReference type="SMART" id="SM00367">
    <property type="entry name" value="LRR_CC"/>
    <property type="match status" value="7"/>
</dbReference>
<dbReference type="InterPro" id="IPR036047">
    <property type="entry name" value="F-box-like_dom_sf"/>
</dbReference>
<dbReference type="InParanoid" id="A0A136JBH6"/>
<dbReference type="InterPro" id="IPR032675">
    <property type="entry name" value="LRR_dom_sf"/>
</dbReference>